<sequence>MNHPPSEVIYALLITRFRSIKTWITSSRIPYSFALSTLTIVTSARESLSTTILGGFILRMKLSYSSSLSQVGP</sequence>
<organism evidence="1">
    <name type="scientific">Arundo donax</name>
    <name type="common">Giant reed</name>
    <name type="synonym">Donax arundinaceus</name>
    <dbReference type="NCBI Taxonomy" id="35708"/>
    <lineage>
        <taxon>Eukaryota</taxon>
        <taxon>Viridiplantae</taxon>
        <taxon>Streptophyta</taxon>
        <taxon>Embryophyta</taxon>
        <taxon>Tracheophyta</taxon>
        <taxon>Spermatophyta</taxon>
        <taxon>Magnoliopsida</taxon>
        <taxon>Liliopsida</taxon>
        <taxon>Poales</taxon>
        <taxon>Poaceae</taxon>
        <taxon>PACMAD clade</taxon>
        <taxon>Arundinoideae</taxon>
        <taxon>Arundineae</taxon>
        <taxon>Arundo</taxon>
    </lineage>
</organism>
<proteinExistence type="predicted"/>
<dbReference type="EMBL" id="GBRH01216210">
    <property type="protein sequence ID" value="JAD81685.1"/>
    <property type="molecule type" value="Transcribed_RNA"/>
</dbReference>
<name>A0A0A9D7Q8_ARUDO</name>
<reference evidence="1" key="1">
    <citation type="submission" date="2014-09" db="EMBL/GenBank/DDBJ databases">
        <authorList>
            <person name="Magalhaes I.L.F."/>
            <person name="Oliveira U."/>
            <person name="Santos F.R."/>
            <person name="Vidigal T.H.D.A."/>
            <person name="Brescovit A.D."/>
            <person name="Santos A.J."/>
        </authorList>
    </citation>
    <scope>NUCLEOTIDE SEQUENCE</scope>
    <source>
        <tissue evidence="1">Shoot tissue taken approximately 20 cm above the soil surface</tissue>
    </source>
</reference>
<evidence type="ECO:0000313" key="1">
    <source>
        <dbReference type="EMBL" id="JAD81685.1"/>
    </source>
</evidence>
<reference evidence="1" key="2">
    <citation type="journal article" date="2015" name="Data Brief">
        <title>Shoot transcriptome of the giant reed, Arundo donax.</title>
        <authorList>
            <person name="Barrero R.A."/>
            <person name="Guerrero F.D."/>
            <person name="Moolhuijzen P."/>
            <person name="Goolsby J.A."/>
            <person name="Tidwell J."/>
            <person name="Bellgard S.E."/>
            <person name="Bellgard M.I."/>
        </authorList>
    </citation>
    <scope>NUCLEOTIDE SEQUENCE</scope>
    <source>
        <tissue evidence="1">Shoot tissue taken approximately 20 cm above the soil surface</tissue>
    </source>
</reference>
<protein>
    <submittedName>
        <fullName evidence="1">Uncharacterized protein</fullName>
    </submittedName>
</protein>
<accession>A0A0A9D7Q8</accession>
<dbReference type="AlphaFoldDB" id="A0A0A9D7Q8"/>